<dbReference type="AlphaFoldDB" id="A0A4Y2SLK1"/>
<organism evidence="20 21">
    <name type="scientific">Araneus ventricosus</name>
    <name type="common">Orbweaver spider</name>
    <name type="synonym">Epeira ventricosa</name>
    <dbReference type="NCBI Taxonomy" id="182803"/>
    <lineage>
        <taxon>Eukaryota</taxon>
        <taxon>Metazoa</taxon>
        <taxon>Ecdysozoa</taxon>
        <taxon>Arthropoda</taxon>
        <taxon>Chelicerata</taxon>
        <taxon>Arachnida</taxon>
        <taxon>Araneae</taxon>
        <taxon>Araneomorphae</taxon>
        <taxon>Entelegynae</taxon>
        <taxon>Araneoidea</taxon>
        <taxon>Araneidae</taxon>
        <taxon>Araneus</taxon>
    </lineage>
</organism>
<comment type="subcellular location">
    <subcellularLocation>
        <location evidence="2">Endoplasmic reticulum membrane</location>
        <topology evidence="2">Single-pass membrane protein</topology>
    </subcellularLocation>
</comment>
<dbReference type="PRINTS" id="PR00370">
    <property type="entry name" value="FMOXYGENASE"/>
</dbReference>
<dbReference type="OrthoDB" id="66881at2759"/>
<comment type="similarity">
    <text evidence="3 18 19">Belongs to the FMO family.</text>
</comment>
<sequence>MASQNKRIAVIGGGIGGIASLVALKEEGGFDMVCFEKTDNYGGTWCYREESVVGIASIMPTTHWVTSKELSALSNFPPRKEYSNFMRHDQVYEYIQEYAKLHDVLKYIQLNSEVIEVKRCDDFEETGRWKVTVKDTSTGEITTGVYDGVIVCIGHVNRPNMPLYPGQELFKGSLFHSHSLKGVDPYRNKTIIVIGMGCSGLDAAIETSNVAKQVYLSARNGAYVVNRVGLNGIPYDYDMLRPYLYQLMDIFPVKFISWCFETGYLDTQFNHKLYPVVPKQHLLTKDPSVTSNFSEKLINGAIIQKPGIERFTEDGVIFEGETEVTKADVVIMATGYTWKFPFLEEGVLVRDEDRFDLYKCLFPIHLKHPTLAIFGFFLPLGPGFPPEELQCRWIAQVFAGKCKLPSKKIMLEHTKRRYEANVARYGPSEKVSIKVDYIQYCDELAAEFGAKPNLLKYFFTDIKLFSKIMFGPSLAYQYRLQGPHPWEGAREAIMTSEERMLFPLARRESNVHENVLKRLFRKALSAIVF</sequence>
<dbReference type="PIRSF" id="PIRSF000332">
    <property type="entry name" value="FMO"/>
    <property type="match status" value="1"/>
</dbReference>
<dbReference type="Gene3D" id="3.50.50.60">
    <property type="entry name" value="FAD/NAD(P)-binding domain"/>
    <property type="match status" value="3"/>
</dbReference>
<keyword evidence="4 18" id="KW-0285">Flavoprotein</keyword>
<dbReference type="GO" id="GO:0050661">
    <property type="term" value="F:NADP binding"/>
    <property type="evidence" value="ECO:0007669"/>
    <property type="project" value="InterPro"/>
</dbReference>
<dbReference type="InterPro" id="IPR020946">
    <property type="entry name" value="Flavin_mOase-like"/>
</dbReference>
<evidence type="ECO:0000256" key="8">
    <source>
        <dbReference type="ARBA" id="ARBA00022857"/>
    </source>
</evidence>
<comment type="function">
    <text evidence="13">Broad spectrum monooxygenase that catalyzes the oxygenation of a wide variety of nitrogen- and sulfur-containing compounds including xenobiotics. Catalyzes the S-oxygenation of hypotaurine to produce taurine, an organic osmolyte involved in cell volume regulation as well as a variety of cytoprotective and developmental processes. In vitro, catalyzes the N-oxygenation of trimethylamine (TMA) to produce trimethylamine N-oxide (TMAO) and could therefore participate to the detoxification of this compound that is generated by the action of gut microbiota from dietary precursors such as choline, choline containing compounds, betaine or L-carnitine.</text>
</comment>
<evidence type="ECO:0000256" key="15">
    <source>
        <dbReference type="ARBA" id="ARBA00048041"/>
    </source>
</evidence>
<dbReference type="InterPro" id="IPR000960">
    <property type="entry name" value="Flavin_mOase"/>
</dbReference>
<dbReference type="PRINTS" id="PR01121">
    <property type="entry name" value="FMOXYGENASE1"/>
</dbReference>
<evidence type="ECO:0000313" key="20">
    <source>
        <dbReference type="EMBL" id="GBN88476.1"/>
    </source>
</evidence>
<dbReference type="GO" id="GO:0034899">
    <property type="term" value="F:trimethylamine monooxygenase activity"/>
    <property type="evidence" value="ECO:0007669"/>
    <property type="project" value="UniProtKB-EC"/>
</dbReference>
<dbReference type="GO" id="GO:0050660">
    <property type="term" value="F:flavin adenine dinucleotide binding"/>
    <property type="evidence" value="ECO:0007669"/>
    <property type="project" value="InterPro"/>
</dbReference>
<keyword evidence="8 18" id="KW-0521">NADP</keyword>
<keyword evidence="6 18" id="KW-0256">Endoplasmic reticulum</keyword>
<comment type="cofactor">
    <cofactor evidence="1 18 19">
        <name>FAD</name>
        <dbReference type="ChEBI" id="CHEBI:57692"/>
    </cofactor>
</comment>
<dbReference type="InterPro" id="IPR036188">
    <property type="entry name" value="FAD/NAD-bd_sf"/>
</dbReference>
<comment type="catalytic activity">
    <reaction evidence="14">
        <text>hypotaurine + NADH + O2 + H(+) = taurine + NAD(+) + H2O</text>
        <dbReference type="Rhea" id="RHEA:74111"/>
        <dbReference type="ChEBI" id="CHEBI:15377"/>
        <dbReference type="ChEBI" id="CHEBI:15378"/>
        <dbReference type="ChEBI" id="CHEBI:15379"/>
        <dbReference type="ChEBI" id="CHEBI:57540"/>
        <dbReference type="ChEBI" id="CHEBI:57853"/>
        <dbReference type="ChEBI" id="CHEBI:57945"/>
        <dbReference type="ChEBI" id="CHEBI:507393"/>
        <dbReference type="EC" id="1.14.13.8"/>
    </reaction>
    <physiologicalReaction direction="left-to-right" evidence="14">
        <dbReference type="Rhea" id="RHEA:74112"/>
    </physiologicalReaction>
</comment>
<evidence type="ECO:0000256" key="13">
    <source>
        <dbReference type="ARBA" id="ARBA00045957"/>
    </source>
</evidence>
<evidence type="ECO:0000256" key="7">
    <source>
        <dbReference type="ARBA" id="ARBA00022827"/>
    </source>
</evidence>
<evidence type="ECO:0000256" key="11">
    <source>
        <dbReference type="ARBA" id="ARBA00023033"/>
    </source>
</evidence>
<evidence type="ECO:0000256" key="18">
    <source>
        <dbReference type="PIRNR" id="PIRNR000332"/>
    </source>
</evidence>
<reference evidence="20 21" key="1">
    <citation type="journal article" date="2019" name="Sci. Rep.">
        <title>Orb-weaving spider Araneus ventricosus genome elucidates the spidroin gene catalogue.</title>
        <authorList>
            <person name="Kono N."/>
            <person name="Nakamura H."/>
            <person name="Ohtoshi R."/>
            <person name="Moran D.A.P."/>
            <person name="Shinohara A."/>
            <person name="Yoshida Y."/>
            <person name="Fujiwara M."/>
            <person name="Mori M."/>
            <person name="Tomita M."/>
            <person name="Arakawa K."/>
        </authorList>
    </citation>
    <scope>NUCLEOTIDE SEQUENCE [LARGE SCALE GENOMIC DNA]</scope>
</reference>
<dbReference type="EMBL" id="BGPR01022304">
    <property type="protein sequence ID" value="GBN88476.1"/>
    <property type="molecule type" value="Genomic_DNA"/>
</dbReference>
<evidence type="ECO:0000313" key="21">
    <source>
        <dbReference type="Proteomes" id="UP000499080"/>
    </source>
</evidence>
<evidence type="ECO:0000256" key="14">
    <source>
        <dbReference type="ARBA" id="ARBA00047338"/>
    </source>
</evidence>
<gene>
    <name evidence="20" type="primary">FMO2_19</name>
    <name evidence="20" type="ORF">AVEN_250917_1</name>
</gene>
<evidence type="ECO:0000256" key="1">
    <source>
        <dbReference type="ARBA" id="ARBA00001974"/>
    </source>
</evidence>
<evidence type="ECO:0000256" key="6">
    <source>
        <dbReference type="ARBA" id="ARBA00022824"/>
    </source>
</evidence>
<keyword evidence="5" id="KW-0812">Transmembrane</keyword>
<keyword evidence="21" id="KW-1185">Reference proteome</keyword>
<protein>
    <recommendedName>
        <fullName evidence="19">Flavin-containing monooxygenase</fullName>
        <ecNumber evidence="19">1.-.-.-</ecNumber>
    </recommendedName>
</protein>
<comment type="catalytic activity">
    <reaction evidence="16">
        <text>trimethylamine + NADPH + O2 = trimethylamine N-oxide + NADP(+) + H2O</text>
        <dbReference type="Rhea" id="RHEA:31979"/>
        <dbReference type="ChEBI" id="CHEBI:15377"/>
        <dbReference type="ChEBI" id="CHEBI:15379"/>
        <dbReference type="ChEBI" id="CHEBI:15724"/>
        <dbReference type="ChEBI" id="CHEBI:57783"/>
        <dbReference type="ChEBI" id="CHEBI:58349"/>
        <dbReference type="ChEBI" id="CHEBI:58389"/>
        <dbReference type="EC" id="1.14.13.148"/>
    </reaction>
    <physiologicalReaction direction="left-to-right" evidence="16">
        <dbReference type="Rhea" id="RHEA:31980"/>
    </physiologicalReaction>
</comment>
<dbReference type="Pfam" id="PF00743">
    <property type="entry name" value="FMO-like"/>
    <property type="match status" value="1"/>
</dbReference>
<dbReference type="SUPFAM" id="SSF51905">
    <property type="entry name" value="FAD/NAD(P)-binding domain"/>
    <property type="match status" value="2"/>
</dbReference>
<dbReference type="InterPro" id="IPR002253">
    <property type="entry name" value="Flavin_mOase_1"/>
</dbReference>
<evidence type="ECO:0000256" key="16">
    <source>
        <dbReference type="ARBA" id="ARBA00048088"/>
    </source>
</evidence>
<evidence type="ECO:0000256" key="3">
    <source>
        <dbReference type="ARBA" id="ARBA00009183"/>
    </source>
</evidence>
<keyword evidence="9" id="KW-1133">Transmembrane helix</keyword>
<evidence type="ECO:0000256" key="4">
    <source>
        <dbReference type="ARBA" id="ARBA00022630"/>
    </source>
</evidence>
<dbReference type="InterPro" id="IPR050346">
    <property type="entry name" value="FMO-like"/>
</dbReference>
<evidence type="ECO:0000256" key="9">
    <source>
        <dbReference type="ARBA" id="ARBA00022989"/>
    </source>
</evidence>
<dbReference type="Proteomes" id="UP000499080">
    <property type="component" value="Unassembled WGS sequence"/>
</dbReference>
<accession>A0A4Y2SLK1</accession>
<keyword evidence="11 18" id="KW-0503">Monooxygenase</keyword>
<dbReference type="GO" id="GO:0047822">
    <property type="term" value="F:hypotaurine monooxygenase activity"/>
    <property type="evidence" value="ECO:0007669"/>
    <property type="project" value="RHEA"/>
</dbReference>
<evidence type="ECO:0000256" key="17">
    <source>
        <dbReference type="ARBA" id="ARBA00049443"/>
    </source>
</evidence>
<evidence type="ECO:0000256" key="10">
    <source>
        <dbReference type="ARBA" id="ARBA00023002"/>
    </source>
</evidence>
<dbReference type="PANTHER" id="PTHR23023">
    <property type="entry name" value="DIMETHYLANILINE MONOOXYGENASE"/>
    <property type="match status" value="1"/>
</dbReference>
<comment type="catalytic activity">
    <reaction evidence="17">
        <text>N,N-dimethylaniline + NADPH + O2 + H(+) = N,N-dimethylaniline N-oxide + NADP(+) + H2O</text>
        <dbReference type="Rhea" id="RHEA:24468"/>
        <dbReference type="ChEBI" id="CHEBI:15377"/>
        <dbReference type="ChEBI" id="CHEBI:15378"/>
        <dbReference type="ChEBI" id="CHEBI:15379"/>
        <dbReference type="ChEBI" id="CHEBI:16269"/>
        <dbReference type="ChEBI" id="CHEBI:17735"/>
        <dbReference type="ChEBI" id="CHEBI:57783"/>
        <dbReference type="ChEBI" id="CHEBI:58349"/>
        <dbReference type="EC" id="1.14.13.8"/>
    </reaction>
    <physiologicalReaction direction="left-to-right" evidence="17">
        <dbReference type="Rhea" id="RHEA:24469"/>
    </physiologicalReaction>
</comment>
<dbReference type="EC" id="1.-.-.-" evidence="19"/>
<evidence type="ECO:0000256" key="19">
    <source>
        <dbReference type="RuleBase" id="RU361177"/>
    </source>
</evidence>
<comment type="caution">
    <text evidence="20">The sequence shown here is derived from an EMBL/GenBank/DDBJ whole genome shotgun (WGS) entry which is preliminary data.</text>
</comment>
<name>A0A4Y2SLK1_ARAVE</name>
<keyword evidence="12 18" id="KW-0472">Membrane</keyword>
<dbReference type="FunFam" id="3.50.50.60:FF:000159">
    <property type="entry name" value="Dimethylaniline monooxygenase [N-oxide-forming]"/>
    <property type="match status" value="1"/>
</dbReference>
<proteinExistence type="inferred from homology"/>
<dbReference type="GO" id="GO:0005789">
    <property type="term" value="C:endoplasmic reticulum membrane"/>
    <property type="evidence" value="ECO:0007669"/>
    <property type="project" value="UniProtKB-SubCell"/>
</dbReference>
<evidence type="ECO:0000256" key="12">
    <source>
        <dbReference type="ARBA" id="ARBA00023136"/>
    </source>
</evidence>
<dbReference type="GO" id="GO:0004499">
    <property type="term" value="F:N,N-dimethylaniline monooxygenase activity"/>
    <property type="evidence" value="ECO:0007669"/>
    <property type="project" value="UniProtKB-UniRule"/>
</dbReference>
<evidence type="ECO:0000256" key="5">
    <source>
        <dbReference type="ARBA" id="ARBA00022692"/>
    </source>
</evidence>
<evidence type="ECO:0000256" key="2">
    <source>
        <dbReference type="ARBA" id="ARBA00004389"/>
    </source>
</evidence>
<keyword evidence="7 18" id="KW-0274">FAD</keyword>
<keyword evidence="10 18" id="KW-0560">Oxidoreductase</keyword>
<comment type="catalytic activity">
    <reaction evidence="15">
        <text>hypotaurine + NADPH + O2 + H(+) = taurine + NADP(+) + H2O</text>
        <dbReference type="Rhea" id="RHEA:69819"/>
        <dbReference type="ChEBI" id="CHEBI:15377"/>
        <dbReference type="ChEBI" id="CHEBI:15378"/>
        <dbReference type="ChEBI" id="CHEBI:15379"/>
        <dbReference type="ChEBI" id="CHEBI:57783"/>
        <dbReference type="ChEBI" id="CHEBI:57853"/>
        <dbReference type="ChEBI" id="CHEBI:58349"/>
        <dbReference type="ChEBI" id="CHEBI:507393"/>
        <dbReference type="EC" id="1.14.13.8"/>
    </reaction>
    <physiologicalReaction direction="left-to-right" evidence="15">
        <dbReference type="Rhea" id="RHEA:69820"/>
    </physiologicalReaction>
</comment>